<dbReference type="AlphaFoldDB" id="A0A9N9IPE3"/>
<reference evidence="1" key="1">
    <citation type="submission" date="2021-06" db="EMBL/GenBank/DDBJ databases">
        <authorList>
            <person name="Kallberg Y."/>
            <person name="Tangrot J."/>
            <person name="Rosling A."/>
        </authorList>
    </citation>
    <scope>NUCLEOTIDE SEQUENCE</scope>
    <source>
        <strain evidence="1">MA453B</strain>
    </source>
</reference>
<dbReference type="Proteomes" id="UP000789405">
    <property type="component" value="Unassembled WGS sequence"/>
</dbReference>
<dbReference type="OrthoDB" id="10044727at2759"/>
<evidence type="ECO:0000313" key="2">
    <source>
        <dbReference type="Proteomes" id="UP000789405"/>
    </source>
</evidence>
<organism evidence="1 2">
    <name type="scientific">Dentiscutata erythropus</name>
    <dbReference type="NCBI Taxonomy" id="1348616"/>
    <lineage>
        <taxon>Eukaryota</taxon>
        <taxon>Fungi</taxon>
        <taxon>Fungi incertae sedis</taxon>
        <taxon>Mucoromycota</taxon>
        <taxon>Glomeromycotina</taxon>
        <taxon>Glomeromycetes</taxon>
        <taxon>Diversisporales</taxon>
        <taxon>Gigasporaceae</taxon>
        <taxon>Dentiscutata</taxon>
    </lineage>
</organism>
<name>A0A9N9IPE3_9GLOM</name>
<dbReference type="EMBL" id="CAJVPY010014009">
    <property type="protein sequence ID" value="CAG8744116.1"/>
    <property type="molecule type" value="Genomic_DNA"/>
</dbReference>
<keyword evidence="2" id="KW-1185">Reference proteome</keyword>
<accession>A0A9N9IPE3</accession>
<evidence type="ECO:0000313" key="1">
    <source>
        <dbReference type="EMBL" id="CAG8744116.1"/>
    </source>
</evidence>
<sequence length="106" mass="12311">MKKLEPILLEYEDEDLTKLVEKEIPPKVKQHCVITHDETTLSANNDEKMRWGPEGEYKIHPKGQGRGIHVSKFLCEPLGRVHLTEKQHVAHPEIPNHYVTELLEIE</sequence>
<protein>
    <submittedName>
        <fullName evidence="1">6676_t:CDS:1</fullName>
    </submittedName>
</protein>
<proteinExistence type="predicted"/>
<gene>
    <name evidence="1" type="ORF">DERYTH_LOCUS16274</name>
</gene>
<comment type="caution">
    <text evidence="1">The sequence shown here is derived from an EMBL/GenBank/DDBJ whole genome shotgun (WGS) entry which is preliminary data.</text>
</comment>